<organism evidence="1 2">
    <name type="scientific">Mucuna pruriens</name>
    <name type="common">Velvet bean</name>
    <name type="synonym">Dolichos pruriens</name>
    <dbReference type="NCBI Taxonomy" id="157652"/>
    <lineage>
        <taxon>Eukaryota</taxon>
        <taxon>Viridiplantae</taxon>
        <taxon>Streptophyta</taxon>
        <taxon>Embryophyta</taxon>
        <taxon>Tracheophyta</taxon>
        <taxon>Spermatophyta</taxon>
        <taxon>Magnoliopsida</taxon>
        <taxon>eudicotyledons</taxon>
        <taxon>Gunneridae</taxon>
        <taxon>Pentapetalae</taxon>
        <taxon>rosids</taxon>
        <taxon>fabids</taxon>
        <taxon>Fabales</taxon>
        <taxon>Fabaceae</taxon>
        <taxon>Papilionoideae</taxon>
        <taxon>50 kb inversion clade</taxon>
        <taxon>NPAAA clade</taxon>
        <taxon>indigoferoid/millettioid clade</taxon>
        <taxon>Phaseoleae</taxon>
        <taxon>Mucuna</taxon>
    </lineage>
</organism>
<dbReference type="AlphaFoldDB" id="A0A371GNE6"/>
<feature type="non-terminal residue" evidence="1">
    <location>
        <position position="1"/>
    </location>
</feature>
<reference evidence="1" key="1">
    <citation type="submission" date="2018-05" db="EMBL/GenBank/DDBJ databases">
        <title>Draft genome of Mucuna pruriens seed.</title>
        <authorList>
            <person name="Nnadi N.E."/>
            <person name="Vos R."/>
            <person name="Hasami M.H."/>
            <person name="Devisetty U.K."/>
            <person name="Aguiy J.C."/>
        </authorList>
    </citation>
    <scope>NUCLEOTIDE SEQUENCE [LARGE SCALE GENOMIC DNA]</scope>
    <source>
        <strain evidence="1">JCA_2017</strain>
    </source>
</reference>
<dbReference type="Proteomes" id="UP000257109">
    <property type="component" value="Unassembled WGS sequence"/>
</dbReference>
<dbReference type="EMBL" id="QJKJ01004955">
    <property type="protein sequence ID" value="RDX92081.1"/>
    <property type="molecule type" value="Genomic_DNA"/>
</dbReference>
<accession>A0A371GNE6</accession>
<proteinExistence type="predicted"/>
<evidence type="ECO:0000313" key="1">
    <source>
        <dbReference type="EMBL" id="RDX92081.1"/>
    </source>
</evidence>
<name>A0A371GNE6_MUCPR</name>
<evidence type="ECO:0000313" key="2">
    <source>
        <dbReference type="Proteomes" id="UP000257109"/>
    </source>
</evidence>
<keyword evidence="2" id="KW-1185">Reference proteome</keyword>
<gene>
    <name evidence="1" type="ORF">CR513_25847</name>
</gene>
<sequence length="76" mass="8719">MTTERQLFKDRKAMIVGVDEALEAESSQIRCLEPQLYGTEIQERIDENNVDPTMQRLPVREPKMSTATITTRLGTH</sequence>
<protein>
    <submittedName>
        <fullName evidence="1">Uncharacterized protein</fullName>
    </submittedName>
</protein>
<comment type="caution">
    <text evidence="1">The sequence shown here is derived from an EMBL/GenBank/DDBJ whole genome shotgun (WGS) entry which is preliminary data.</text>
</comment>